<dbReference type="GO" id="GO:0034553">
    <property type="term" value="P:mitochondrial respiratory chain complex II assembly"/>
    <property type="evidence" value="ECO:0007669"/>
    <property type="project" value="TreeGrafter"/>
</dbReference>
<dbReference type="InterPro" id="IPR036714">
    <property type="entry name" value="SDH_sf"/>
</dbReference>
<dbReference type="STRING" id="133412.A0A1R1WXE4"/>
<evidence type="ECO:0000256" key="1">
    <source>
        <dbReference type="ARBA" id="ARBA00023128"/>
    </source>
</evidence>
<dbReference type="SUPFAM" id="SSF109910">
    <property type="entry name" value="YgfY-like"/>
    <property type="match status" value="1"/>
</dbReference>
<dbReference type="Gene3D" id="1.10.150.250">
    <property type="entry name" value="Flavinator of succinate dehydrogenase"/>
    <property type="match status" value="1"/>
</dbReference>
<evidence type="ECO:0000256" key="2">
    <source>
        <dbReference type="ARBA" id="ARBA00023186"/>
    </source>
</evidence>
<keyword evidence="1" id="KW-0496">Mitochondrion</keyword>
<comment type="caution">
    <text evidence="3">The sequence shown here is derived from an EMBL/GenBank/DDBJ whole genome shotgun (WGS) entry which is preliminary data.</text>
</comment>
<dbReference type="PANTHER" id="PTHR12469:SF2">
    <property type="entry name" value="SUCCINATE DEHYDROGENASE ASSEMBLY FACTOR 2, MITOCHONDRIAL"/>
    <property type="match status" value="1"/>
</dbReference>
<sequence length="290" mass="33583">MSNASRLSRFIRLPRTLAAASTNHFSTLAHLTAATRAQGSLATPPTFANHHPFPARSQTRSLHSHLDQTTVARKRIIYKSRKRGILEVDLIFSSFVSDSASALTLPQLLELEELLEVSNDWDLFYWASGQKPVPDHIKANKMFVQLAQYVKDKNNLIMRMPELHDSKLAQVWNKARPKTYCHRLARPKHPLNANYARRKQRLLVLHQCYQRAIVNKQRACSPHTVLDPPLLHFFGNYMLCIHQNLHVLREVLDYVNNLAWLSTARYYRAHAGRHPQFRRNKLRRHPPSSN</sequence>
<accession>A0A1R1WXE4</accession>
<dbReference type="InterPro" id="IPR005631">
    <property type="entry name" value="SDH"/>
</dbReference>
<dbReference type="EMBL" id="LSSN01006135">
    <property type="protein sequence ID" value="OMJ07049.1"/>
    <property type="molecule type" value="Genomic_DNA"/>
</dbReference>
<dbReference type="Proteomes" id="UP000187283">
    <property type="component" value="Unassembled WGS sequence"/>
</dbReference>
<dbReference type="GO" id="GO:0005739">
    <property type="term" value="C:mitochondrion"/>
    <property type="evidence" value="ECO:0007669"/>
    <property type="project" value="TreeGrafter"/>
</dbReference>
<name>A0A1R1WXE4_9FUNG</name>
<dbReference type="GO" id="GO:0006099">
    <property type="term" value="P:tricarboxylic acid cycle"/>
    <property type="evidence" value="ECO:0007669"/>
    <property type="project" value="TreeGrafter"/>
</dbReference>
<organism evidence="3 4">
    <name type="scientific">Smittium culicis</name>
    <dbReference type="NCBI Taxonomy" id="133412"/>
    <lineage>
        <taxon>Eukaryota</taxon>
        <taxon>Fungi</taxon>
        <taxon>Fungi incertae sedis</taxon>
        <taxon>Zoopagomycota</taxon>
        <taxon>Kickxellomycotina</taxon>
        <taxon>Harpellomycetes</taxon>
        <taxon>Harpellales</taxon>
        <taxon>Legeriomycetaceae</taxon>
        <taxon>Smittium</taxon>
    </lineage>
</organism>
<evidence type="ECO:0000313" key="4">
    <source>
        <dbReference type="Proteomes" id="UP000187283"/>
    </source>
</evidence>
<dbReference type="GO" id="GO:0006121">
    <property type="term" value="P:mitochondrial electron transport, succinate to ubiquinone"/>
    <property type="evidence" value="ECO:0007669"/>
    <property type="project" value="TreeGrafter"/>
</dbReference>
<dbReference type="FunFam" id="1.10.150.250:FF:000004">
    <property type="entry name" value="Succinate dehydrogenase assembly factor 2, mitochondrial"/>
    <property type="match status" value="1"/>
</dbReference>
<dbReference type="Pfam" id="PF03937">
    <property type="entry name" value="Sdh5"/>
    <property type="match status" value="1"/>
</dbReference>
<keyword evidence="2" id="KW-0143">Chaperone</keyword>
<keyword evidence="4" id="KW-1185">Reference proteome</keyword>
<gene>
    <name evidence="3" type="ORF">AYI70_g12454</name>
</gene>
<proteinExistence type="predicted"/>
<reference evidence="3 4" key="1">
    <citation type="submission" date="2017-01" db="EMBL/GenBank/DDBJ databases">
        <authorList>
            <person name="Mah S.A."/>
            <person name="Swanson W.J."/>
            <person name="Moy G.W."/>
            <person name="Vacquier V.D."/>
        </authorList>
    </citation>
    <scope>NUCLEOTIDE SEQUENCE [LARGE SCALE GENOMIC DNA]</scope>
    <source>
        <strain evidence="3 4">GSMNP</strain>
    </source>
</reference>
<protein>
    <submittedName>
        <fullName evidence="3">Succinate dehydrogenase assembly factor 2, mitochondrial</fullName>
    </submittedName>
</protein>
<evidence type="ECO:0000313" key="3">
    <source>
        <dbReference type="EMBL" id="OMJ07049.1"/>
    </source>
</evidence>
<dbReference type="AlphaFoldDB" id="A0A1R1WXE4"/>
<dbReference type="PANTHER" id="PTHR12469">
    <property type="entry name" value="PROTEIN EMI5 HOMOLOG, MITOCHONDRIAL"/>
    <property type="match status" value="1"/>
</dbReference>
<dbReference type="OrthoDB" id="284292at2759"/>